<dbReference type="Pfam" id="PF00027">
    <property type="entry name" value="cNMP_binding"/>
    <property type="match status" value="1"/>
</dbReference>
<proteinExistence type="predicted"/>
<feature type="domain" description="HTH crp-type" evidence="4">
    <location>
        <begin position="145"/>
        <end position="219"/>
    </location>
</feature>
<protein>
    <submittedName>
        <fullName evidence="5">Helix-turn-helix domain-containing protein</fullName>
    </submittedName>
</protein>
<evidence type="ECO:0000313" key="5">
    <source>
        <dbReference type="EMBL" id="NBJ27073.1"/>
    </source>
</evidence>
<evidence type="ECO:0000256" key="2">
    <source>
        <dbReference type="ARBA" id="ARBA00023125"/>
    </source>
</evidence>
<keyword evidence="2" id="KW-0238">DNA-binding</keyword>
<sequence length="240" mass="27332">MPTPFVLKLEYGAGLSDRDRQELEQAVRDVRQFKARHDLILEDDSPENVHVILEGFACRYKRLPDGGRQIMAYLIPGDCCDLHVSILNKIDHTIGTLTACKVAFLPHTIIEDLMSQSRTITRALWWATLVDAGTVREWLINMSRRPADKRLAHLLCELLMRLQAVGLATDNSFVLPLTQRQLADTLAMTGVHLNRIVRQLRVGGLIMLKGHTITIPDVERLKIFSDFNPNYLHLTQHHET</sequence>
<dbReference type="Pfam" id="PF13545">
    <property type="entry name" value="HTH_Crp_2"/>
    <property type="match status" value="1"/>
</dbReference>
<dbReference type="SUPFAM" id="SSF46785">
    <property type="entry name" value="Winged helix' DNA-binding domain"/>
    <property type="match status" value="1"/>
</dbReference>
<dbReference type="SMART" id="SM00419">
    <property type="entry name" value="HTH_CRP"/>
    <property type="match status" value="1"/>
</dbReference>
<dbReference type="Gene3D" id="1.10.10.10">
    <property type="entry name" value="Winged helix-like DNA-binding domain superfamily/Winged helix DNA-binding domain"/>
    <property type="match status" value="1"/>
</dbReference>
<dbReference type="CDD" id="cd00038">
    <property type="entry name" value="CAP_ED"/>
    <property type="match status" value="1"/>
</dbReference>
<dbReference type="PROSITE" id="PS51063">
    <property type="entry name" value="HTH_CRP_2"/>
    <property type="match status" value="1"/>
</dbReference>
<comment type="caution">
    <text evidence="5">The sequence shown here is derived from an EMBL/GenBank/DDBJ whole genome shotgun (WGS) entry which is preliminary data.</text>
</comment>
<evidence type="ECO:0000313" key="6">
    <source>
        <dbReference type="Proteomes" id="UP000818323"/>
    </source>
</evidence>
<evidence type="ECO:0000256" key="1">
    <source>
        <dbReference type="ARBA" id="ARBA00023015"/>
    </source>
</evidence>
<reference evidence="5 6" key="1">
    <citation type="submission" date="2020-01" db="EMBL/GenBank/DDBJ databases">
        <title>Microvirga sp. nov., an arsenate reduction bacterium isolated from Tibet hotspring sediments.</title>
        <authorList>
            <person name="Yuan C.-G."/>
        </authorList>
    </citation>
    <scope>NUCLEOTIDE SEQUENCE [LARGE SCALE GENOMIC DNA]</scope>
    <source>
        <strain evidence="5 6">SYSU G3D203</strain>
    </source>
</reference>
<keyword evidence="6" id="KW-1185">Reference proteome</keyword>
<evidence type="ECO:0000259" key="4">
    <source>
        <dbReference type="PROSITE" id="PS51063"/>
    </source>
</evidence>
<dbReference type="InterPro" id="IPR050397">
    <property type="entry name" value="Env_Response_Regulators"/>
</dbReference>
<dbReference type="InterPro" id="IPR036390">
    <property type="entry name" value="WH_DNA-bd_sf"/>
</dbReference>
<dbReference type="PANTHER" id="PTHR24567:SF68">
    <property type="entry name" value="DNA-BINDING TRANSCRIPTIONAL DUAL REGULATOR CRP"/>
    <property type="match status" value="1"/>
</dbReference>
<dbReference type="InterPro" id="IPR014710">
    <property type="entry name" value="RmlC-like_jellyroll"/>
</dbReference>
<dbReference type="RefSeq" id="WP_161726402.1">
    <property type="nucleotide sequence ID" value="NZ_JAAAXI010000035.1"/>
</dbReference>
<evidence type="ECO:0000256" key="3">
    <source>
        <dbReference type="ARBA" id="ARBA00023163"/>
    </source>
</evidence>
<dbReference type="InterPro" id="IPR036388">
    <property type="entry name" value="WH-like_DNA-bd_sf"/>
</dbReference>
<keyword evidence="1" id="KW-0805">Transcription regulation</keyword>
<dbReference type="InterPro" id="IPR018490">
    <property type="entry name" value="cNMP-bd_dom_sf"/>
</dbReference>
<dbReference type="SUPFAM" id="SSF51206">
    <property type="entry name" value="cAMP-binding domain-like"/>
    <property type="match status" value="1"/>
</dbReference>
<dbReference type="PANTHER" id="PTHR24567">
    <property type="entry name" value="CRP FAMILY TRANSCRIPTIONAL REGULATORY PROTEIN"/>
    <property type="match status" value="1"/>
</dbReference>
<accession>A0ABW9Z3Z1</accession>
<keyword evidence="3" id="KW-0804">Transcription</keyword>
<gene>
    <name evidence="5" type="ORF">GR303_22340</name>
</gene>
<dbReference type="InterPro" id="IPR000595">
    <property type="entry name" value="cNMP-bd_dom"/>
</dbReference>
<dbReference type="EMBL" id="JAAAXJ010000026">
    <property type="protein sequence ID" value="NBJ27073.1"/>
    <property type="molecule type" value="Genomic_DNA"/>
</dbReference>
<name>A0ABW9Z3Z1_9HYPH</name>
<dbReference type="Gene3D" id="2.60.120.10">
    <property type="entry name" value="Jelly Rolls"/>
    <property type="match status" value="1"/>
</dbReference>
<organism evidence="5 6">
    <name type="scientific">Microvirga arsenatis</name>
    <dbReference type="NCBI Taxonomy" id="2692265"/>
    <lineage>
        <taxon>Bacteria</taxon>
        <taxon>Pseudomonadati</taxon>
        <taxon>Pseudomonadota</taxon>
        <taxon>Alphaproteobacteria</taxon>
        <taxon>Hyphomicrobiales</taxon>
        <taxon>Methylobacteriaceae</taxon>
        <taxon>Microvirga</taxon>
    </lineage>
</organism>
<dbReference type="Proteomes" id="UP000818323">
    <property type="component" value="Unassembled WGS sequence"/>
</dbReference>
<dbReference type="InterPro" id="IPR012318">
    <property type="entry name" value="HTH_CRP"/>
</dbReference>